<dbReference type="InterPro" id="IPR029056">
    <property type="entry name" value="Ribokinase-like"/>
</dbReference>
<dbReference type="GO" id="GO:0004417">
    <property type="term" value="F:hydroxyethylthiazole kinase activity"/>
    <property type="evidence" value="ECO:0007669"/>
    <property type="project" value="UniProtKB-EC"/>
</dbReference>
<evidence type="ECO:0000313" key="12">
    <source>
        <dbReference type="EMBL" id="RKP29297.1"/>
    </source>
</evidence>
<dbReference type="EC" id="2.7.1.50" evidence="4"/>
<reference evidence="13" key="1">
    <citation type="journal article" date="2018" name="Nat. Microbiol.">
        <title>Leveraging single-cell genomics to expand the fungal tree of life.</title>
        <authorList>
            <person name="Ahrendt S.R."/>
            <person name="Quandt C.A."/>
            <person name="Ciobanu D."/>
            <person name="Clum A."/>
            <person name="Salamov A."/>
            <person name="Andreopoulos B."/>
            <person name="Cheng J.F."/>
            <person name="Woyke T."/>
            <person name="Pelin A."/>
            <person name="Henrissat B."/>
            <person name="Reynolds N.K."/>
            <person name="Benny G.L."/>
            <person name="Smith M.E."/>
            <person name="James T.Y."/>
            <person name="Grigoriev I.V."/>
        </authorList>
    </citation>
    <scope>NUCLEOTIDE SEQUENCE [LARGE SCALE GENOMIC DNA]</scope>
    <source>
        <strain evidence="13">Baker2002</strain>
    </source>
</reference>
<evidence type="ECO:0000256" key="9">
    <source>
        <dbReference type="ARBA" id="ARBA00022840"/>
    </source>
</evidence>
<keyword evidence="13" id="KW-1185">Reference proteome</keyword>
<comment type="catalytic activity">
    <reaction evidence="1">
        <text>5-(2-hydroxyethyl)-4-methylthiazole + ATP = 4-methyl-5-(2-phosphooxyethyl)-thiazole + ADP + H(+)</text>
        <dbReference type="Rhea" id="RHEA:24212"/>
        <dbReference type="ChEBI" id="CHEBI:15378"/>
        <dbReference type="ChEBI" id="CHEBI:17957"/>
        <dbReference type="ChEBI" id="CHEBI:30616"/>
        <dbReference type="ChEBI" id="CHEBI:58296"/>
        <dbReference type="ChEBI" id="CHEBI:456216"/>
        <dbReference type="EC" id="2.7.1.50"/>
    </reaction>
</comment>
<dbReference type="Proteomes" id="UP000268321">
    <property type="component" value="Unassembled WGS sequence"/>
</dbReference>
<name>A0A4P9Z980_9ASCO</name>
<keyword evidence="5" id="KW-0808">Transferase</keyword>
<dbReference type="GO" id="GO:0000287">
    <property type="term" value="F:magnesium ion binding"/>
    <property type="evidence" value="ECO:0007669"/>
    <property type="project" value="InterPro"/>
</dbReference>
<evidence type="ECO:0000256" key="7">
    <source>
        <dbReference type="ARBA" id="ARBA00022741"/>
    </source>
</evidence>
<sequence length="127" mass="13419">MAENAAQASRQLVKPINAPSLFEIGAIQSFSASDYPFQQKPIVHHITNNVVKNFCANVTLALGASPIMSEYAPEFDELAGLALPSSLVVNLGMPSEAKMAVFLAGLRAYNSAKKPILFDPVAAGVTS</sequence>
<dbReference type="SUPFAM" id="SSF53613">
    <property type="entry name" value="Ribokinase-like"/>
    <property type="match status" value="1"/>
</dbReference>
<evidence type="ECO:0000256" key="11">
    <source>
        <dbReference type="ARBA" id="ARBA00022977"/>
    </source>
</evidence>
<dbReference type="GO" id="GO:0005524">
    <property type="term" value="F:ATP binding"/>
    <property type="evidence" value="ECO:0007669"/>
    <property type="project" value="UniProtKB-KW"/>
</dbReference>
<keyword evidence="9" id="KW-0067">ATP-binding</keyword>
<dbReference type="AlphaFoldDB" id="A0A4P9Z980"/>
<dbReference type="PRINTS" id="PR01099">
    <property type="entry name" value="HYETHTZKNASE"/>
</dbReference>
<evidence type="ECO:0000256" key="1">
    <source>
        <dbReference type="ARBA" id="ARBA00001771"/>
    </source>
</evidence>
<evidence type="ECO:0000256" key="8">
    <source>
        <dbReference type="ARBA" id="ARBA00022777"/>
    </source>
</evidence>
<dbReference type="GO" id="GO:0009228">
    <property type="term" value="P:thiamine biosynthetic process"/>
    <property type="evidence" value="ECO:0007669"/>
    <property type="project" value="UniProtKB-KW"/>
</dbReference>
<keyword evidence="6" id="KW-0479">Metal-binding</keyword>
<organism evidence="12 13">
    <name type="scientific">Metschnikowia bicuspidata</name>
    <dbReference type="NCBI Taxonomy" id="27322"/>
    <lineage>
        <taxon>Eukaryota</taxon>
        <taxon>Fungi</taxon>
        <taxon>Dikarya</taxon>
        <taxon>Ascomycota</taxon>
        <taxon>Saccharomycotina</taxon>
        <taxon>Pichiomycetes</taxon>
        <taxon>Metschnikowiaceae</taxon>
        <taxon>Metschnikowia</taxon>
    </lineage>
</organism>
<dbReference type="UniPathway" id="UPA00060">
    <property type="reaction ID" value="UER00139"/>
</dbReference>
<proteinExistence type="predicted"/>
<comment type="pathway">
    <text evidence="3">Cofactor biosynthesis; thiamine diphosphate biosynthesis; 4-methyl-5-(2-phosphoethyl)-thiazole from 5-(2-hydroxyethyl)-4-methylthiazole: step 1/1.</text>
</comment>
<protein>
    <recommendedName>
        <fullName evidence="4">hydroxyethylthiazole kinase</fullName>
        <ecNumber evidence="4">2.7.1.50</ecNumber>
    </recommendedName>
</protein>
<keyword evidence="8" id="KW-0418">Kinase</keyword>
<evidence type="ECO:0000256" key="3">
    <source>
        <dbReference type="ARBA" id="ARBA00004868"/>
    </source>
</evidence>
<keyword evidence="11" id="KW-0784">Thiamine biosynthesis</keyword>
<dbReference type="OrthoDB" id="4994at2759"/>
<dbReference type="Gene3D" id="3.40.1190.20">
    <property type="match status" value="1"/>
</dbReference>
<keyword evidence="10" id="KW-0460">Magnesium</keyword>
<gene>
    <name evidence="12" type="ORF">METBISCDRAFT_24354</name>
</gene>
<evidence type="ECO:0000256" key="4">
    <source>
        <dbReference type="ARBA" id="ARBA00012129"/>
    </source>
</evidence>
<comment type="cofactor">
    <cofactor evidence="2">
        <name>Mg(2+)</name>
        <dbReference type="ChEBI" id="CHEBI:18420"/>
    </cofactor>
</comment>
<evidence type="ECO:0000256" key="2">
    <source>
        <dbReference type="ARBA" id="ARBA00001946"/>
    </source>
</evidence>
<dbReference type="GO" id="GO:0009229">
    <property type="term" value="P:thiamine diphosphate biosynthetic process"/>
    <property type="evidence" value="ECO:0007669"/>
    <property type="project" value="UniProtKB-UniPathway"/>
</dbReference>
<accession>A0A4P9Z980</accession>
<evidence type="ECO:0000256" key="10">
    <source>
        <dbReference type="ARBA" id="ARBA00022842"/>
    </source>
</evidence>
<dbReference type="EMBL" id="ML004495">
    <property type="protein sequence ID" value="RKP29297.1"/>
    <property type="molecule type" value="Genomic_DNA"/>
</dbReference>
<dbReference type="Pfam" id="PF02110">
    <property type="entry name" value="HK"/>
    <property type="match status" value="1"/>
</dbReference>
<evidence type="ECO:0000313" key="13">
    <source>
        <dbReference type="Proteomes" id="UP000268321"/>
    </source>
</evidence>
<evidence type="ECO:0000256" key="5">
    <source>
        <dbReference type="ARBA" id="ARBA00022679"/>
    </source>
</evidence>
<evidence type="ECO:0000256" key="6">
    <source>
        <dbReference type="ARBA" id="ARBA00022723"/>
    </source>
</evidence>
<keyword evidence="7" id="KW-0547">Nucleotide-binding</keyword>
<dbReference type="InterPro" id="IPR000417">
    <property type="entry name" value="Hyethyz_kinase"/>
</dbReference>